<keyword evidence="3" id="KW-1185">Reference proteome</keyword>
<reference evidence="2 3" key="1">
    <citation type="submission" date="2024-01" db="EMBL/GenBank/DDBJ databases">
        <title>Genome assemblies of Stephania.</title>
        <authorList>
            <person name="Yang L."/>
        </authorList>
    </citation>
    <scope>NUCLEOTIDE SEQUENCE [LARGE SCALE GENOMIC DNA]</scope>
    <source>
        <strain evidence="2">YNDBR</strain>
        <tissue evidence="2">Leaf</tissue>
    </source>
</reference>
<feature type="compositionally biased region" description="Basic and acidic residues" evidence="1">
    <location>
        <begin position="17"/>
        <end position="36"/>
    </location>
</feature>
<evidence type="ECO:0000256" key="1">
    <source>
        <dbReference type="SAM" id="MobiDB-lite"/>
    </source>
</evidence>
<protein>
    <submittedName>
        <fullName evidence="2">Uncharacterized protein</fullName>
    </submittedName>
</protein>
<feature type="region of interest" description="Disordered" evidence="1">
    <location>
        <begin position="1"/>
        <end position="66"/>
    </location>
</feature>
<evidence type="ECO:0000313" key="3">
    <source>
        <dbReference type="Proteomes" id="UP001420932"/>
    </source>
</evidence>
<sequence length="204" mass="23283">MQTKTMIRSRIGVRVAESSHRRPETRSRRTRGEQGRRRSRARAAAAEERPEQWYDEPGEQRRRNKGVRMSVVVARGSEIAGAAAKSHGTRGGKERRSRRANSGTKAQRQRRERQPHARAARPAVSSACVAEEIQSWRVAVDFDDDSGRRRRRRWWRGLCDGGDRSSAAEIKKWVCREKGRGGWVSGFNPFLGSDRSSLSLIVYR</sequence>
<evidence type="ECO:0000313" key="2">
    <source>
        <dbReference type="EMBL" id="KAK9135614.1"/>
    </source>
</evidence>
<name>A0AAP0JKL9_9MAGN</name>
<feature type="region of interest" description="Disordered" evidence="1">
    <location>
        <begin position="78"/>
        <end position="123"/>
    </location>
</feature>
<dbReference type="Proteomes" id="UP001420932">
    <property type="component" value="Unassembled WGS sequence"/>
</dbReference>
<accession>A0AAP0JKL9</accession>
<comment type="caution">
    <text evidence="2">The sequence shown here is derived from an EMBL/GenBank/DDBJ whole genome shotgun (WGS) entry which is preliminary data.</text>
</comment>
<gene>
    <name evidence="2" type="ORF">Syun_014944</name>
</gene>
<proteinExistence type="predicted"/>
<feature type="compositionally biased region" description="Basic residues" evidence="1">
    <location>
        <begin position="107"/>
        <end position="119"/>
    </location>
</feature>
<organism evidence="2 3">
    <name type="scientific">Stephania yunnanensis</name>
    <dbReference type="NCBI Taxonomy" id="152371"/>
    <lineage>
        <taxon>Eukaryota</taxon>
        <taxon>Viridiplantae</taxon>
        <taxon>Streptophyta</taxon>
        <taxon>Embryophyta</taxon>
        <taxon>Tracheophyta</taxon>
        <taxon>Spermatophyta</taxon>
        <taxon>Magnoliopsida</taxon>
        <taxon>Ranunculales</taxon>
        <taxon>Menispermaceae</taxon>
        <taxon>Menispermoideae</taxon>
        <taxon>Cissampelideae</taxon>
        <taxon>Stephania</taxon>
    </lineage>
</organism>
<feature type="compositionally biased region" description="Basic residues" evidence="1">
    <location>
        <begin position="87"/>
        <end position="99"/>
    </location>
</feature>
<dbReference type="EMBL" id="JBBNAF010000006">
    <property type="protein sequence ID" value="KAK9135614.1"/>
    <property type="molecule type" value="Genomic_DNA"/>
</dbReference>
<dbReference type="AlphaFoldDB" id="A0AAP0JKL9"/>